<dbReference type="Pfam" id="PF06197">
    <property type="entry name" value="DUF998"/>
    <property type="match status" value="1"/>
</dbReference>
<evidence type="ECO:0008006" key="4">
    <source>
        <dbReference type="Google" id="ProtNLM"/>
    </source>
</evidence>
<feature type="transmembrane region" description="Helical" evidence="1">
    <location>
        <begin position="178"/>
        <end position="199"/>
    </location>
</feature>
<evidence type="ECO:0000313" key="2">
    <source>
        <dbReference type="EMBL" id="ADV25915.1"/>
    </source>
</evidence>
<proteinExistence type="predicted"/>
<dbReference type="HOGENOM" id="CLU_090006_0_0_6"/>
<feature type="transmembrane region" description="Helical" evidence="1">
    <location>
        <begin position="84"/>
        <end position="103"/>
    </location>
</feature>
<dbReference type="STRING" id="743721.Psesu_0052"/>
<dbReference type="EMBL" id="CP002446">
    <property type="protein sequence ID" value="ADV25915.1"/>
    <property type="molecule type" value="Genomic_DNA"/>
</dbReference>
<organism evidence="2 3">
    <name type="scientific">Pseudoxanthomonas suwonensis (strain 11-1)</name>
    <dbReference type="NCBI Taxonomy" id="743721"/>
    <lineage>
        <taxon>Bacteria</taxon>
        <taxon>Pseudomonadati</taxon>
        <taxon>Pseudomonadota</taxon>
        <taxon>Gammaproteobacteria</taxon>
        <taxon>Lysobacterales</taxon>
        <taxon>Lysobacteraceae</taxon>
        <taxon>Pseudoxanthomonas</taxon>
    </lineage>
</organism>
<protein>
    <recommendedName>
        <fullName evidence="4">DUF998 domain-containing protein</fullName>
    </recommendedName>
</protein>
<dbReference type="Proteomes" id="UP000008632">
    <property type="component" value="Chromosome"/>
</dbReference>
<feature type="transmembrane region" description="Helical" evidence="1">
    <location>
        <begin position="123"/>
        <end position="142"/>
    </location>
</feature>
<dbReference type="OrthoDB" id="5955493at2"/>
<sequence>MTIQPSRDATASLLVLASVFHFLLAAVAVQFLRPGYDPWQAPLSLYLSGEWGAWLRCAYYGLALGVAVLAVQVHRSLLPAARHVLVPVLLVIGAAALAVTAMWPGPAPGYPVDELGVLVHRISAMSAFLLVGSGMLLQSATLRHDPRWRATGRILLPLAMLAFAGLWAHALWRELPRGASQKAVIALYLAWLGLCAWQLRAGTRR</sequence>
<feature type="transmembrane region" description="Helical" evidence="1">
    <location>
        <begin position="12"/>
        <end position="33"/>
    </location>
</feature>
<keyword evidence="1" id="KW-0812">Transmembrane</keyword>
<name>E6WP16_PSEUU</name>
<feature type="transmembrane region" description="Helical" evidence="1">
    <location>
        <begin position="154"/>
        <end position="172"/>
    </location>
</feature>
<keyword evidence="1" id="KW-1133">Transmembrane helix</keyword>
<dbReference type="AlphaFoldDB" id="E6WP16"/>
<reference evidence="2 3" key="1">
    <citation type="submission" date="2011-01" db="EMBL/GenBank/DDBJ databases">
        <title>Complete sequence of Pseudoxanthomonas suwonensis 11-1.</title>
        <authorList>
            <consortium name="US DOE Joint Genome Institute"/>
            <person name="Lucas S."/>
            <person name="Copeland A."/>
            <person name="Lapidus A."/>
            <person name="Cheng J.-F."/>
            <person name="Goodwin L."/>
            <person name="Pitluck S."/>
            <person name="Teshima H."/>
            <person name="Detter J.C."/>
            <person name="Han C."/>
            <person name="Tapia R."/>
            <person name="Land M."/>
            <person name="Hauser L."/>
            <person name="Kyrpides N."/>
            <person name="Ivanova N."/>
            <person name="Ovchinnikova G."/>
            <person name="Siebers A.K."/>
            <person name="Allgaier M."/>
            <person name="Thelen M.P."/>
            <person name="Hugenholtz P."/>
            <person name="Gladden J."/>
            <person name="Woyke T."/>
        </authorList>
    </citation>
    <scope>NUCLEOTIDE SEQUENCE [LARGE SCALE GENOMIC DNA]</scope>
    <source>
        <strain evidence="3">11-1</strain>
    </source>
</reference>
<keyword evidence="1" id="KW-0472">Membrane</keyword>
<dbReference type="InterPro" id="IPR009339">
    <property type="entry name" value="DUF998"/>
</dbReference>
<keyword evidence="3" id="KW-1185">Reference proteome</keyword>
<dbReference type="KEGG" id="psu:Psesu_0052"/>
<evidence type="ECO:0000313" key="3">
    <source>
        <dbReference type="Proteomes" id="UP000008632"/>
    </source>
</evidence>
<evidence type="ECO:0000256" key="1">
    <source>
        <dbReference type="SAM" id="Phobius"/>
    </source>
</evidence>
<dbReference type="eggNOG" id="ENOG5033XRS">
    <property type="taxonomic scope" value="Bacteria"/>
</dbReference>
<feature type="transmembrane region" description="Helical" evidence="1">
    <location>
        <begin position="53"/>
        <end position="72"/>
    </location>
</feature>
<dbReference type="RefSeq" id="WP_013533745.1">
    <property type="nucleotide sequence ID" value="NC_014924.1"/>
</dbReference>
<accession>E6WP16</accession>
<gene>
    <name evidence="2" type="ordered locus">Psesu_0052</name>
</gene>